<feature type="domain" description="PPM-type phosphatase" evidence="4">
    <location>
        <begin position="6"/>
        <end position="238"/>
    </location>
</feature>
<comment type="caution">
    <text evidence="5">The sequence shown here is derived from an EMBL/GenBank/DDBJ whole genome shotgun (WGS) entry which is preliminary data.</text>
</comment>
<dbReference type="PROSITE" id="PS51746">
    <property type="entry name" value="PPM_2"/>
    <property type="match status" value="1"/>
</dbReference>
<evidence type="ECO:0000313" key="6">
    <source>
        <dbReference type="Proteomes" id="UP000287866"/>
    </source>
</evidence>
<feature type="domain" description="Cyclic nucleotide-binding" evidence="3">
    <location>
        <begin position="173"/>
        <end position="235"/>
    </location>
</feature>
<name>A0A8T6R4F6_9MICO</name>
<organism evidence="5 6">
    <name type="scientific">Phycicoccus flavus</name>
    <dbReference type="NCBI Taxonomy" id="2502783"/>
    <lineage>
        <taxon>Bacteria</taxon>
        <taxon>Bacillati</taxon>
        <taxon>Actinomycetota</taxon>
        <taxon>Actinomycetes</taxon>
        <taxon>Micrococcales</taxon>
        <taxon>Intrasporangiaceae</taxon>
        <taxon>Phycicoccus</taxon>
    </lineage>
</organism>
<proteinExistence type="predicted"/>
<dbReference type="SMART" id="SM00331">
    <property type="entry name" value="PP2C_SIG"/>
    <property type="match status" value="1"/>
</dbReference>
<dbReference type="GO" id="GO:0004722">
    <property type="term" value="F:protein serine/threonine phosphatase activity"/>
    <property type="evidence" value="ECO:0007669"/>
    <property type="project" value="InterPro"/>
</dbReference>
<feature type="transmembrane region" description="Helical" evidence="2">
    <location>
        <begin position="302"/>
        <end position="327"/>
    </location>
</feature>
<evidence type="ECO:0000259" key="4">
    <source>
        <dbReference type="PROSITE" id="PS51746"/>
    </source>
</evidence>
<dbReference type="InterPro" id="IPR015655">
    <property type="entry name" value="PP2C"/>
</dbReference>
<dbReference type="AlphaFoldDB" id="A0A8T6R4F6"/>
<protein>
    <submittedName>
        <fullName evidence="5">Serine/threonine-protein phosphatase</fullName>
    </submittedName>
</protein>
<feature type="compositionally biased region" description="Low complexity" evidence="1">
    <location>
        <begin position="432"/>
        <end position="461"/>
    </location>
</feature>
<evidence type="ECO:0000256" key="2">
    <source>
        <dbReference type="SAM" id="Phobius"/>
    </source>
</evidence>
<dbReference type="SUPFAM" id="SSF81606">
    <property type="entry name" value="PP2C-like"/>
    <property type="match status" value="1"/>
</dbReference>
<keyword evidence="2" id="KW-1133">Transmembrane helix</keyword>
<evidence type="ECO:0000313" key="5">
    <source>
        <dbReference type="EMBL" id="NHA69359.1"/>
    </source>
</evidence>
<dbReference type="PROSITE" id="PS50042">
    <property type="entry name" value="CNMP_BINDING_3"/>
    <property type="match status" value="1"/>
</dbReference>
<dbReference type="InterPro" id="IPR036457">
    <property type="entry name" value="PPM-type-like_dom_sf"/>
</dbReference>
<evidence type="ECO:0000259" key="3">
    <source>
        <dbReference type="PROSITE" id="PS50042"/>
    </source>
</evidence>
<dbReference type="PANTHER" id="PTHR47992">
    <property type="entry name" value="PROTEIN PHOSPHATASE"/>
    <property type="match status" value="1"/>
</dbReference>
<dbReference type="InterPro" id="IPR001932">
    <property type="entry name" value="PPM-type_phosphatase-like_dom"/>
</dbReference>
<dbReference type="Proteomes" id="UP000287866">
    <property type="component" value="Unassembled WGS sequence"/>
</dbReference>
<feature type="region of interest" description="Disordered" evidence="1">
    <location>
        <begin position="415"/>
        <end position="467"/>
    </location>
</feature>
<gene>
    <name evidence="5" type="ORF">EPD83_015045</name>
</gene>
<dbReference type="Pfam" id="PF13672">
    <property type="entry name" value="PP2C_2"/>
    <property type="match status" value="1"/>
</dbReference>
<reference evidence="5" key="1">
    <citation type="submission" date="2020-03" db="EMBL/GenBank/DDBJ databases">
        <title>Phycicoccus flavus sp. nov., a novel endophytic actinobacterium isolated from branch of Kandelia candel.</title>
        <authorList>
            <person name="Tuo L."/>
        </authorList>
    </citation>
    <scope>NUCLEOTIDE SEQUENCE</scope>
    <source>
        <strain evidence="5">CMS6Z-2</strain>
    </source>
</reference>
<keyword evidence="2" id="KW-0812">Transmembrane</keyword>
<dbReference type="RefSeq" id="WP_165566796.1">
    <property type="nucleotide sequence ID" value="NZ_SAYU02000056.1"/>
</dbReference>
<dbReference type="EMBL" id="SAYU02000056">
    <property type="protein sequence ID" value="NHA69359.1"/>
    <property type="molecule type" value="Genomic_DNA"/>
</dbReference>
<sequence>MPFAFHYAARSDVGMVRSNNEDSGYAGPHLLAMADGMGGHAGGDVASSTVVAALVDLDGESLSGSKASSALLDRIHRANHEIGRRVQDDPKLEGMGTTLIAMLRTGETITLAHIGDSRAFLVRDGVVSQVTKDHSFVQNLVDEGRITADEAKTHPQRSLVTRVLTGNDDDEPDLVVRQGRAGDRYLIASDGLTDYVARETVDEVLVGTDRPDECADRLVALALRAGAPDNVTVVVGDLVDIAKETATPTQPQVVGAAAVRRSGTRPIPTTPAAKAAALTKEATGGEDDLTLAEEGPRGRGGLLLRVAAAVVVAAVVVAGGSYAAYAWSQRQFYLGEEDGVVTVFRGVDQTLAWVSLSSPDYSTTISVEDLPASYQQSLEEGIEATGRSDADARVDELRVQAAACRYAKTVGEQCRTVSPTWTRPTPSPTPSPSGSRSGTASPSPRPTSTGLPDLPDPTSSPTIPPPA</sequence>
<dbReference type="InterPro" id="IPR000595">
    <property type="entry name" value="cNMP-bd_dom"/>
</dbReference>
<dbReference type="Gene3D" id="3.60.40.10">
    <property type="entry name" value="PPM-type phosphatase domain"/>
    <property type="match status" value="1"/>
</dbReference>
<keyword evidence="2" id="KW-0472">Membrane</keyword>
<dbReference type="SMART" id="SM00332">
    <property type="entry name" value="PP2Cc"/>
    <property type="match status" value="1"/>
</dbReference>
<evidence type="ECO:0000256" key="1">
    <source>
        <dbReference type="SAM" id="MobiDB-lite"/>
    </source>
</evidence>
<dbReference type="CDD" id="cd00143">
    <property type="entry name" value="PP2Cc"/>
    <property type="match status" value="1"/>
</dbReference>
<keyword evidence="6" id="KW-1185">Reference proteome</keyword>
<accession>A0A8T6R4F6</accession>